<gene>
    <name evidence="2" type="ORF">B0T15DRAFT_388957</name>
</gene>
<keyword evidence="1" id="KW-0175">Coiled coil</keyword>
<organism evidence="2 3">
    <name type="scientific">Chaetomium strumarium</name>
    <dbReference type="NCBI Taxonomy" id="1170767"/>
    <lineage>
        <taxon>Eukaryota</taxon>
        <taxon>Fungi</taxon>
        <taxon>Dikarya</taxon>
        <taxon>Ascomycota</taxon>
        <taxon>Pezizomycotina</taxon>
        <taxon>Sordariomycetes</taxon>
        <taxon>Sordariomycetidae</taxon>
        <taxon>Sordariales</taxon>
        <taxon>Chaetomiaceae</taxon>
        <taxon>Chaetomium</taxon>
    </lineage>
</organism>
<sequence length="350" mass="39792">MGNKNRPDERVVYLTLRKVFKGPNARVRRPSLIRKLIIGHQDHEDIAALISAHNIDTLCNITRELLTEQIFEATLKAKIRFPEVFDVSPAQSADRDASDAEAARNDAKAIEDAAQGRQGVASDITQIEADTADIFRAIAPYPVAIPVYLPFRTQHRLLVKVQAIMEQACFEFGQHTMPDVLRKRRWDCPESCELNLWAAEFLARQSMFSGKGPGIGKLVAGLFRSVADIRHTAVHRLRHRARGIEQFLLDAESLVILLKNDGGLKLIRKLRRDTQLAIEELERNKHVLISKFEETLKRIDAQRAELDRLEQVAMANMVKEDGEYRTFTGTNLEQDIECLEVEQYDIGQVF</sequence>
<evidence type="ECO:0008006" key="4">
    <source>
        <dbReference type="Google" id="ProtNLM"/>
    </source>
</evidence>
<name>A0AAJ0H4K0_9PEZI</name>
<proteinExistence type="predicted"/>
<dbReference type="EMBL" id="JAUDZG010000001">
    <property type="protein sequence ID" value="KAK3311444.1"/>
    <property type="molecule type" value="Genomic_DNA"/>
</dbReference>
<comment type="caution">
    <text evidence="2">The sequence shown here is derived from an EMBL/GenBank/DDBJ whole genome shotgun (WGS) entry which is preliminary data.</text>
</comment>
<dbReference type="RefSeq" id="XP_062727224.1">
    <property type="nucleotide sequence ID" value="XM_062864468.1"/>
</dbReference>
<feature type="coiled-coil region" evidence="1">
    <location>
        <begin position="264"/>
        <end position="312"/>
    </location>
</feature>
<keyword evidence="3" id="KW-1185">Reference proteome</keyword>
<dbReference type="AlphaFoldDB" id="A0AAJ0H4K0"/>
<accession>A0AAJ0H4K0</accession>
<dbReference type="Proteomes" id="UP001273166">
    <property type="component" value="Unassembled WGS sequence"/>
</dbReference>
<reference evidence="2" key="1">
    <citation type="journal article" date="2023" name="Mol. Phylogenet. Evol.">
        <title>Genome-scale phylogeny and comparative genomics of the fungal order Sordariales.</title>
        <authorList>
            <person name="Hensen N."/>
            <person name="Bonometti L."/>
            <person name="Westerberg I."/>
            <person name="Brannstrom I.O."/>
            <person name="Guillou S."/>
            <person name="Cros-Aarteil S."/>
            <person name="Calhoun S."/>
            <person name="Haridas S."/>
            <person name="Kuo A."/>
            <person name="Mondo S."/>
            <person name="Pangilinan J."/>
            <person name="Riley R."/>
            <person name="LaButti K."/>
            <person name="Andreopoulos B."/>
            <person name="Lipzen A."/>
            <person name="Chen C."/>
            <person name="Yan M."/>
            <person name="Daum C."/>
            <person name="Ng V."/>
            <person name="Clum A."/>
            <person name="Steindorff A."/>
            <person name="Ohm R.A."/>
            <person name="Martin F."/>
            <person name="Silar P."/>
            <person name="Natvig D.O."/>
            <person name="Lalanne C."/>
            <person name="Gautier V."/>
            <person name="Ament-Velasquez S.L."/>
            <person name="Kruys A."/>
            <person name="Hutchinson M.I."/>
            <person name="Powell A.J."/>
            <person name="Barry K."/>
            <person name="Miller A.N."/>
            <person name="Grigoriev I.V."/>
            <person name="Debuchy R."/>
            <person name="Gladieux P."/>
            <person name="Hiltunen Thoren M."/>
            <person name="Johannesson H."/>
        </authorList>
    </citation>
    <scope>NUCLEOTIDE SEQUENCE</scope>
    <source>
        <strain evidence="2">CBS 333.67</strain>
    </source>
</reference>
<evidence type="ECO:0000313" key="3">
    <source>
        <dbReference type="Proteomes" id="UP001273166"/>
    </source>
</evidence>
<evidence type="ECO:0000313" key="2">
    <source>
        <dbReference type="EMBL" id="KAK3311444.1"/>
    </source>
</evidence>
<reference evidence="2" key="2">
    <citation type="submission" date="2023-06" db="EMBL/GenBank/DDBJ databases">
        <authorList>
            <consortium name="Lawrence Berkeley National Laboratory"/>
            <person name="Mondo S.J."/>
            <person name="Hensen N."/>
            <person name="Bonometti L."/>
            <person name="Westerberg I."/>
            <person name="Brannstrom I.O."/>
            <person name="Guillou S."/>
            <person name="Cros-Aarteil S."/>
            <person name="Calhoun S."/>
            <person name="Haridas S."/>
            <person name="Kuo A."/>
            <person name="Pangilinan J."/>
            <person name="Riley R."/>
            <person name="Labutti K."/>
            <person name="Andreopoulos B."/>
            <person name="Lipzen A."/>
            <person name="Chen C."/>
            <person name="Yanf M."/>
            <person name="Daum C."/>
            <person name="Ng V."/>
            <person name="Clum A."/>
            <person name="Steindorff A."/>
            <person name="Ohm R."/>
            <person name="Martin F."/>
            <person name="Silar P."/>
            <person name="Natvig D."/>
            <person name="Lalanne C."/>
            <person name="Gautier V."/>
            <person name="Ament-Velasquez S.L."/>
            <person name="Kruys A."/>
            <person name="Hutchinson M.I."/>
            <person name="Powell A.J."/>
            <person name="Barry K."/>
            <person name="Miller A.N."/>
            <person name="Grigoriev I.V."/>
            <person name="Debuchy R."/>
            <person name="Gladieux P."/>
            <person name="Thoren M.H."/>
            <person name="Johannesson H."/>
        </authorList>
    </citation>
    <scope>NUCLEOTIDE SEQUENCE</scope>
    <source>
        <strain evidence="2">CBS 333.67</strain>
    </source>
</reference>
<protein>
    <recommendedName>
        <fullName evidence="4">Ubiquinol-cytochrome-c reductase cytochrome c1</fullName>
    </recommendedName>
</protein>
<evidence type="ECO:0000256" key="1">
    <source>
        <dbReference type="SAM" id="Coils"/>
    </source>
</evidence>
<dbReference type="GeneID" id="87883297"/>